<evidence type="ECO:0000313" key="1">
    <source>
        <dbReference type="EMBL" id="VDP09180.1"/>
    </source>
</evidence>
<reference evidence="1 2" key="2">
    <citation type="submission" date="2018-11" db="EMBL/GenBank/DDBJ databases">
        <authorList>
            <consortium name="Pathogen Informatics"/>
        </authorList>
    </citation>
    <scope>NUCLEOTIDE SEQUENCE [LARGE SCALE GENOMIC DNA]</scope>
</reference>
<gene>
    <name evidence="1" type="ORF">SBAD_LOCUS6085</name>
</gene>
<sequence>MVCREVGTRSPIGDCRQPQPRVTNMKTTDMCSSGRGSGFASLLGSRWPSTRKVPKKSVVSGGCCPHPPPIPPYQRSGKPHRPTVSTVCFVVMLLLPQPPIFTVWHLSRLHRTDGRQTSDFALSPADPKMDMVSGCDSLTNEAGASKTFGFTQVPYYRRHFTGFYHSFDVFTPIKQSF</sequence>
<keyword evidence="2" id="KW-1185">Reference proteome</keyword>
<dbReference type="Proteomes" id="UP000270296">
    <property type="component" value="Unassembled WGS sequence"/>
</dbReference>
<dbReference type="EMBL" id="UZAM01009479">
    <property type="protein sequence ID" value="VDP09180.1"/>
    <property type="molecule type" value="Genomic_DNA"/>
</dbReference>
<evidence type="ECO:0000313" key="3">
    <source>
        <dbReference type="WBParaSite" id="SBAD_0000632101-mRNA-1"/>
    </source>
</evidence>
<organism evidence="3">
    <name type="scientific">Soboliphyme baturini</name>
    <dbReference type="NCBI Taxonomy" id="241478"/>
    <lineage>
        <taxon>Eukaryota</taxon>
        <taxon>Metazoa</taxon>
        <taxon>Ecdysozoa</taxon>
        <taxon>Nematoda</taxon>
        <taxon>Enoplea</taxon>
        <taxon>Dorylaimia</taxon>
        <taxon>Dioctophymatida</taxon>
        <taxon>Dioctophymatoidea</taxon>
        <taxon>Soboliphymatidae</taxon>
        <taxon>Soboliphyme</taxon>
    </lineage>
</organism>
<name>A0A183IR38_9BILA</name>
<dbReference type="AlphaFoldDB" id="A0A183IR38"/>
<protein>
    <submittedName>
        <fullName evidence="1 3">Uncharacterized protein</fullName>
    </submittedName>
</protein>
<dbReference type="WBParaSite" id="SBAD_0000632101-mRNA-1">
    <property type="protein sequence ID" value="SBAD_0000632101-mRNA-1"/>
    <property type="gene ID" value="SBAD_0000632101"/>
</dbReference>
<evidence type="ECO:0000313" key="2">
    <source>
        <dbReference type="Proteomes" id="UP000270296"/>
    </source>
</evidence>
<reference evidence="3" key="1">
    <citation type="submission" date="2016-06" db="UniProtKB">
        <authorList>
            <consortium name="WormBaseParasite"/>
        </authorList>
    </citation>
    <scope>IDENTIFICATION</scope>
</reference>
<proteinExistence type="predicted"/>
<accession>A0A183IR38</accession>